<accession>A0A316DVC0</accession>
<organism evidence="3 4">
    <name type="scientific">Maribacter polysiphoniae</name>
    <dbReference type="NCBI Taxonomy" id="429344"/>
    <lineage>
        <taxon>Bacteria</taxon>
        <taxon>Pseudomonadati</taxon>
        <taxon>Bacteroidota</taxon>
        <taxon>Flavobacteriia</taxon>
        <taxon>Flavobacteriales</taxon>
        <taxon>Flavobacteriaceae</taxon>
        <taxon>Maribacter</taxon>
    </lineage>
</organism>
<feature type="signal peptide" evidence="1">
    <location>
        <begin position="1"/>
        <end position="25"/>
    </location>
</feature>
<evidence type="ECO:0000313" key="2">
    <source>
        <dbReference type="EMBL" id="MBD1262460.1"/>
    </source>
</evidence>
<dbReference type="RefSeq" id="WP_109654130.1">
    <property type="nucleotide sequence ID" value="NZ_JACWLN010000011.1"/>
</dbReference>
<dbReference type="OrthoDB" id="1115036at2"/>
<dbReference type="Proteomes" id="UP000651837">
    <property type="component" value="Unassembled WGS sequence"/>
</dbReference>
<evidence type="ECO:0000313" key="3">
    <source>
        <dbReference type="EMBL" id="PWK21292.1"/>
    </source>
</evidence>
<dbReference type="PROSITE" id="PS51257">
    <property type="entry name" value="PROKAR_LIPOPROTEIN"/>
    <property type="match status" value="1"/>
</dbReference>
<protein>
    <submittedName>
        <fullName evidence="2">Anti-sigma factor</fullName>
    </submittedName>
</protein>
<dbReference type="Proteomes" id="UP000245667">
    <property type="component" value="Unassembled WGS sequence"/>
</dbReference>
<feature type="chain" id="PRO_5016463858" evidence="1">
    <location>
        <begin position="26"/>
        <end position="294"/>
    </location>
</feature>
<keyword evidence="1" id="KW-0732">Signal</keyword>
<reference evidence="3 4" key="1">
    <citation type="submission" date="2018-05" db="EMBL/GenBank/DDBJ databases">
        <title>Genomic Encyclopedia of Archaeal and Bacterial Type Strains, Phase II (KMG-II): from individual species to whole genera.</title>
        <authorList>
            <person name="Goeker M."/>
        </authorList>
    </citation>
    <scope>NUCLEOTIDE SEQUENCE [LARGE SCALE GENOMIC DNA]</scope>
    <source>
        <strain evidence="3 4">DSM 23514</strain>
    </source>
</reference>
<evidence type="ECO:0000313" key="5">
    <source>
        <dbReference type="Proteomes" id="UP000651837"/>
    </source>
</evidence>
<comment type="caution">
    <text evidence="3">The sequence shown here is derived from an EMBL/GenBank/DDBJ whole genome shotgun (WGS) entry which is preliminary data.</text>
</comment>
<sequence length="294" mass="30980">MDRLNFKYVFILMSVLLVSSCNVNDDDVEEPKSTALTLAIDGLEDLGADFRYEGWVIVDGAPVSTGTFSVNANGELSQTSFDVDAVTLESATKFVLSIEPNPDPSTSPADTKIFVGDFNGNSAALTTGTVAPTFDAISGKFIIATPTGTGTEEEKYSGIWFLDNSSGSAENGLELPALEPGWKYEGWVVIDGIPVTTGTFTSVSGSDEADMFSGTNPGPPFPGEDFLVNAPEGLMFPTDIRGKIAVISIEPYPDNSLAPFTLKPLAGMIPTDAMGVQQISSNVNGSFPSGTAMR</sequence>
<gene>
    <name evidence="2" type="ORF">HZY62_17815</name>
    <name evidence="3" type="ORF">LX92_03796</name>
</gene>
<dbReference type="EMBL" id="QGGQ01000012">
    <property type="protein sequence ID" value="PWK21292.1"/>
    <property type="molecule type" value="Genomic_DNA"/>
</dbReference>
<proteinExistence type="predicted"/>
<reference evidence="2 5" key="2">
    <citation type="submission" date="2020-07" db="EMBL/GenBank/DDBJ databases">
        <title>The draft genome sequence of Maribacter polysiphoniae KCTC 22021.</title>
        <authorList>
            <person name="Mu L."/>
        </authorList>
    </citation>
    <scope>NUCLEOTIDE SEQUENCE [LARGE SCALE GENOMIC DNA]</scope>
    <source>
        <strain evidence="2 5">KCTC 22021</strain>
    </source>
</reference>
<keyword evidence="5" id="KW-1185">Reference proteome</keyword>
<name>A0A316DVC0_9FLAO</name>
<evidence type="ECO:0000256" key="1">
    <source>
        <dbReference type="SAM" id="SignalP"/>
    </source>
</evidence>
<dbReference type="EMBL" id="JACWLN010000011">
    <property type="protein sequence ID" value="MBD1262460.1"/>
    <property type="molecule type" value="Genomic_DNA"/>
</dbReference>
<dbReference type="AlphaFoldDB" id="A0A316DVC0"/>
<evidence type="ECO:0000313" key="4">
    <source>
        <dbReference type="Proteomes" id="UP000245667"/>
    </source>
</evidence>